<evidence type="ECO:0000256" key="14">
    <source>
        <dbReference type="ARBA" id="ARBA00045897"/>
    </source>
</evidence>
<dbReference type="GO" id="GO:0004176">
    <property type="term" value="F:ATP-dependent peptidase activity"/>
    <property type="evidence" value="ECO:0007669"/>
    <property type="project" value="EnsemblFungi"/>
</dbReference>
<evidence type="ECO:0000256" key="11">
    <source>
        <dbReference type="ARBA" id="ARBA00023049"/>
    </source>
</evidence>
<sequence length="1015" mass="113415">MLRLRGSVGAQQKWSRAALRPYREYSSVSQQYKVGDKLHGYSVQEVRNVPELQLLATRLSHEATGAQHLHVTRDDSNNVFAVGFSTPVTDSTGVPHILEHTTLCGSQKYPVRDPFFKMLNRSLATFMNAFTASDYTIYPFATTNEVDYKNLRDVYMDSAFHPQLRRLDFLQEGWRLEHEDPLDPKSPIVFKGVVYNEMKGQMSDPGYLFYQRAHQHMFPGTTYQNVSGGDPRNITDLTHEQLVKFHHSHYHPSNAKFFTYGNFPLEEQLQSLDAKLAAFKRIDVEEVNKRVTPWDAPRRVKMACPPDPMSNPDRQTKLSISYLANDAQDHFTSFAMRLLSYFLLDGHSSPMYKALIETNLGSDFSPNTGYDPSTGSTCLSIGLQGVRSADVPRVEETIKQVLQDVKRDGIEPKRIEAAIHQMELSQKHKTADFGLSIMHTISSSWFNGSNPIDSLEINKMIERLKSELAKGGLFESSIEKYLLSNPHQLTFIMEPEESFSANLIADEQARLKHKLSQLNAADEKRIYDDGLELLKNQDQTEELSCLPTLTMQDIAPTTKHVSLDHTGIGETPVQWRTTSTNGITYFRAISAWDHVPEELKLYVPLFCDAITSLGTKKRTMQEIDDDVRLYTGGLRVAPFLSTNHSDIDQIEEGISLSGNCLDRNIPKMYSLLSEIIHETDFDNVSKLKTLIMGNASGLVNSVAESGHVFARTIAESSLTPSRAASEVYGGMTQVDFMSKLAETEDLSDVIAKLKAIAAIALKKSSIRAAVTCGEESVQANEETLTQFLSGLSTQSPSQPSPNVFTPHYTKMFYPLPFSVNYTAQVVRGVPYTHSDGAKLALLSSLVTTHFLHREIREKGGAYGGGSRYGGLNGTFSFYSYRDPRNVETLDTFQRALDWVMSRSFSERELTEAKLSLFQGIDAPLSVAEEGLINFSDGINEDMRQRRREQLLMVNEQDVKEAADKYLVSAFKDGKTSMAVLGVDTPKISSASGWDIKRFGALNNGAGGEPIAANAM</sequence>
<evidence type="ECO:0000259" key="15">
    <source>
        <dbReference type="SMART" id="SM01264"/>
    </source>
</evidence>
<dbReference type="GO" id="GO:0008270">
    <property type="term" value="F:zinc ion binding"/>
    <property type="evidence" value="ECO:0007669"/>
    <property type="project" value="EnsemblFungi"/>
</dbReference>
<evidence type="ECO:0000256" key="3">
    <source>
        <dbReference type="ARBA" id="ARBA00004569"/>
    </source>
</evidence>
<evidence type="ECO:0000256" key="4">
    <source>
        <dbReference type="ARBA" id="ARBA00007575"/>
    </source>
</evidence>
<reference evidence="16 17" key="1">
    <citation type="journal article" date="2017" name="Mycologia">
        <title>Bifiguratus adelaidae, gen. et sp. nov., a new member of Mucoromycotina in endophytic and soil-dwelling habitats.</title>
        <authorList>
            <person name="Torres-Cruz T.J."/>
            <person name="Billingsley Tobias T.L."/>
            <person name="Almatruk M."/>
            <person name="Hesse C."/>
            <person name="Kuske C.R."/>
            <person name="Desiro A."/>
            <person name="Benucci G.M."/>
            <person name="Bonito G."/>
            <person name="Stajich J.E."/>
            <person name="Dunlap C."/>
            <person name="Arnold A.E."/>
            <person name="Porras-Alfaro A."/>
        </authorList>
    </citation>
    <scope>NUCLEOTIDE SEQUENCE [LARGE SCALE GENOMIC DNA]</scope>
    <source>
        <strain evidence="16 17">AZ0501</strain>
    </source>
</reference>
<protein>
    <recommendedName>
        <fullName evidence="6">Presequence protease, mitochondrial</fullName>
    </recommendedName>
    <alternativeName>
        <fullName evidence="13">Pitrilysin metalloproteinase</fullName>
    </alternativeName>
</protein>
<evidence type="ECO:0000313" key="16">
    <source>
        <dbReference type="EMBL" id="OZJ06238.1"/>
    </source>
</evidence>
<keyword evidence="8" id="KW-0479">Metal-binding</keyword>
<keyword evidence="17" id="KW-1185">Reference proteome</keyword>
<dbReference type="FunFam" id="3.30.830.10:FF:000020">
    <property type="entry name" value="Mitochondrial presequence protease"/>
    <property type="match status" value="1"/>
</dbReference>
<dbReference type="SMART" id="SM01264">
    <property type="entry name" value="M16C_associated"/>
    <property type="match status" value="1"/>
</dbReference>
<comment type="function">
    <text evidence="14">Degrades mitochondrial transit peptides after their cleavage in the intermembrane space or in the matrix, and presequence peptides; clearance of these peptides is required to keep the presequence processing machinery running. Preferentially cleaves the N-terminal side of paired basic amino acid residues. Also degrades other unstructured peptides. May function as an ATP-dependent peptidase as opposed to a metalloendopeptidase.</text>
</comment>
<evidence type="ECO:0000256" key="7">
    <source>
        <dbReference type="ARBA" id="ARBA00022670"/>
    </source>
</evidence>
<dbReference type="GO" id="GO:0005759">
    <property type="term" value="C:mitochondrial matrix"/>
    <property type="evidence" value="ECO:0007669"/>
    <property type="project" value="UniProtKB-SubCell"/>
</dbReference>
<comment type="subunit">
    <text evidence="5">Monomer and homodimer; homodimerization is induced by binding of the substrate.</text>
</comment>
<gene>
    <name evidence="16" type="ORF">BZG36_00782</name>
</gene>
<evidence type="ECO:0000256" key="13">
    <source>
        <dbReference type="ARBA" id="ARBA00034552"/>
    </source>
</evidence>
<dbReference type="InterPro" id="IPR007863">
    <property type="entry name" value="Peptidase_M16_C"/>
</dbReference>
<evidence type="ECO:0000256" key="6">
    <source>
        <dbReference type="ARBA" id="ARBA00020167"/>
    </source>
</evidence>
<dbReference type="GO" id="GO:0034982">
    <property type="term" value="P:mitochondrial protein processing"/>
    <property type="evidence" value="ECO:0007669"/>
    <property type="project" value="EnsemblFungi"/>
</dbReference>
<evidence type="ECO:0000256" key="2">
    <source>
        <dbReference type="ARBA" id="ARBA00004305"/>
    </source>
</evidence>
<dbReference type="FunFam" id="3.30.830.10:FF:000009">
    <property type="entry name" value="Presequence protease, mitochondrial"/>
    <property type="match status" value="1"/>
</dbReference>
<dbReference type="Pfam" id="PF22516">
    <property type="entry name" value="PreP_C"/>
    <property type="match status" value="1"/>
</dbReference>
<evidence type="ECO:0000256" key="10">
    <source>
        <dbReference type="ARBA" id="ARBA00022833"/>
    </source>
</evidence>
<dbReference type="FunFam" id="3.30.830.10:FF:000011">
    <property type="entry name" value="Presequence protease, mitochondrial"/>
    <property type="match status" value="1"/>
</dbReference>
<dbReference type="Pfam" id="PF08367">
    <property type="entry name" value="M16C_assoc"/>
    <property type="match status" value="1"/>
</dbReference>
<feature type="domain" description="Peptidase M16C associated" evidence="15">
    <location>
        <begin position="493"/>
        <end position="740"/>
    </location>
</feature>
<dbReference type="Proteomes" id="UP000242875">
    <property type="component" value="Unassembled WGS sequence"/>
</dbReference>
<comment type="similarity">
    <text evidence="4">Belongs to the peptidase M16 family. PreP subfamily.</text>
</comment>
<dbReference type="InterPro" id="IPR055130">
    <property type="entry name" value="PreP_C"/>
</dbReference>
<keyword evidence="9" id="KW-0378">Hydrolase</keyword>
<comment type="cofactor">
    <cofactor evidence="1">
        <name>Zn(2+)</name>
        <dbReference type="ChEBI" id="CHEBI:29105"/>
    </cofactor>
</comment>
<evidence type="ECO:0000256" key="1">
    <source>
        <dbReference type="ARBA" id="ARBA00001947"/>
    </source>
</evidence>
<dbReference type="GO" id="GO:0051603">
    <property type="term" value="P:proteolysis involved in protein catabolic process"/>
    <property type="evidence" value="ECO:0007669"/>
    <property type="project" value="EnsemblFungi"/>
</dbReference>
<evidence type="ECO:0000256" key="5">
    <source>
        <dbReference type="ARBA" id="ARBA00011853"/>
    </source>
</evidence>
<dbReference type="SUPFAM" id="SSF63411">
    <property type="entry name" value="LuxS/MPP-like metallohydrolase"/>
    <property type="match status" value="4"/>
</dbReference>
<organism evidence="16 17">
    <name type="scientific">Bifiguratus adelaidae</name>
    <dbReference type="NCBI Taxonomy" id="1938954"/>
    <lineage>
        <taxon>Eukaryota</taxon>
        <taxon>Fungi</taxon>
        <taxon>Fungi incertae sedis</taxon>
        <taxon>Mucoromycota</taxon>
        <taxon>Mucoromycotina</taxon>
        <taxon>Endogonomycetes</taxon>
        <taxon>Endogonales</taxon>
        <taxon>Endogonales incertae sedis</taxon>
        <taxon>Bifiguratus</taxon>
    </lineage>
</organism>
<comment type="subcellular location">
    <subcellularLocation>
        <location evidence="3">Mitochondrion intermembrane space</location>
    </subcellularLocation>
    <subcellularLocation>
        <location evidence="2">Mitochondrion matrix</location>
    </subcellularLocation>
</comment>
<dbReference type="EMBL" id="MVBO01000005">
    <property type="protein sequence ID" value="OZJ06238.1"/>
    <property type="molecule type" value="Genomic_DNA"/>
</dbReference>
<comment type="caution">
    <text evidence="16">The sequence shown here is derived from an EMBL/GenBank/DDBJ whole genome shotgun (WGS) entry which is preliminary data.</text>
</comment>
<dbReference type="Pfam" id="PF00675">
    <property type="entry name" value="Peptidase_M16"/>
    <property type="match status" value="1"/>
</dbReference>
<dbReference type="PANTHER" id="PTHR43016">
    <property type="entry name" value="PRESEQUENCE PROTEASE"/>
    <property type="match status" value="1"/>
</dbReference>
<dbReference type="AlphaFoldDB" id="A0A261Y6M7"/>
<dbReference type="Gene3D" id="3.30.830.10">
    <property type="entry name" value="Metalloenzyme, LuxS/M16 peptidase-like"/>
    <property type="match status" value="4"/>
</dbReference>
<evidence type="ECO:0000256" key="8">
    <source>
        <dbReference type="ARBA" id="ARBA00022723"/>
    </source>
</evidence>
<accession>A0A261Y6M7</accession>
<dbReference type="OrthoDB" id="10250783at2759"/>
<dbReference type="InterPro" id="IPR011765">
    <property type="entry name" value="Pept_M16_N"/>
</dbReference>
<dbReference type="Pfam" id="PF05193">
    <property type="entry name" value="Peptidase_M16_C"/>
    <property type="match status" value="1"/>
</dbReference>
<dbReference type="InterPro" id="IPR013578">
    <property type="entry name" value="Peptidase_M16C_assoc"/>
</dbReference>
<dbReference type="GO" id="GO:0005758">
    <property type="term" value="C:mitochondrial intermembrane space"/>
    <property type="evidence" value="ECO:0007669"/>
    <property type="project" value="UniProtKB-SubCell"/>
</dbReference>
<evidence type="ECO:0000313" key="17">
    <source>
        <dbReference type="Proteomes" id="UP000242875"/>
    </source>
</evidence>
<keyword evidence="11" id="KW-0482">Metalloprotease</keyword>
<evidence type="ECO:0000256" key="12">
    <source>
        <dbReference type="ARBA" id="ARBA00023128"/>
    </source>
</evidence>
<name>A0A261Y6M7_9FUNG</name>
<dbReference type="GO" id="GO:0004222">
    <property type="term" value="F:metalloendopeptidase activity"/>
    <property type="evidence" value="ECO:0007669"/>
    <property type="project" value="EnsemblFungi"/>
</dbReference>
<proteinExistence type="inferred from homology"/>
<dbReference type="InterPro" id="IPR011249">
    <property type="entry name" value="Metalloenz_LuxS/M16"/>
</dbReference>
<evidence type="ECO:0000256" key="9">
    <source>
        <dbReference type="ARBA" id="ARBA00022801"/>
    </source>
</evidence>
<keyword evidence="7" id="KW-0645">Protease</keyword>
<dbReference type="PANTHER" id="PTHR43016:SF13">
    <property type="entry name" value="PRESEQUENCE PROTEASE, MITOCHONDRIAL"/>
    <property type="match status" value="1"/>
</dbReference>
<keyword evidence="12" id="KW-0496">Mitochondrion</keyword>
<keyword evidence="10" id="KW-0862">Zinc</keyword>